<protein>
    <submittedName>
        <fullName evidence="1">Uncharacterized protein</fullName>
    </submittedName>
</protein>
<dbReference type="AlphaFoldDB" id="A0A8T0L183"/>
<comment type="caution">
    <text evidence="1">The sequence shown here is derived from an EMBL/GenBank/DDBJ whole genome shotgun (WGS) entry which is preliminary data.</text>
</comment>
<sequence>MMLDKYGASAGIEAKSEHRLCRLSGLEQLVKREIQVALVRIELGNVVYSIEQFTDIPDLVKFKVQYTLEVAHFVYVLVEITKTQFDESLLLVVDFRTTLSLPRIHACTQKVSL</sequence>
<proteinExistence type="predicted"/>
<dbReference type="EMBL" id="JABFOF010000002">
    <property type="protein sequence ID" value="KAG2403735.1"/>
    <property type="molecule type" value="Genomic_DNA"/>
</dbReference>
<reference evidence="1 2" key="1">
    <citation type="submission" date="2020-05" db="EMBL/GenBank/DDBJ databases">
        <title>Vigna angularis (adzuki bean) Var. LongXiaoDou No. 4 denovo assembly.</title>
        <authorList>
            <person name="Xiang H."/>
        </authorList>
    </citation>
    <scope>NUCLEOTIDE SEQUENCE [LARGE SCALE GENOMIC DNA]</scope>
    <source>
        <tissue evidence="1">Leaf</tissue>
    </source>
</reference>
<name>A0A8T0L183_PHAAN</name>
<gene>
    <name evidence="1" type="ORF">HKW66_Vig0106550</name>
</gene>
<evidence type="ECO:0000313" key="1">
    <source>
        <dbReference type="EMBL" id="KAG2403735.1"/>
    </source>
</evidence>
<accession>A0A8T0L183</accession>
<organism evidence="1 2">
    <name type="scientific">Phaseolus angularis</name>
    <name type="common">Azuki bean</name>
    <name type="synonym">Vigna angularis</name>
    <dbReference type="NCBI Taxonomy" id="3914"/>
    <lineage>
        <taxon>Eukaryota</taxon>
        <taxon>Viridiplantae</taxon>
        <taxon>Streptophyta</taxon>
        <taxon>Embryophyta</taxon>
        <taxon>Tracheophyta</taxon>
        <taxon>Spermatophyta</taxon>
        <taxon>Magnoliopsida</taxon>
        <taxon>eudicotyledons</taxon>
        <taxon>Gunneridae</taxon>
        <taxon>Pentapetalae</taxon>
        <taxon>rosids</taxon>
        <taxon>fabids</taxon>
        <taxon>Fabales</taxon>
        <taxon>Fabaceae</taxon>
        <taxon>Papilionoideae</taxon>
        <taxon>50 kb inversion clade</taxon>
        <taxon>NPAAA clade</taxon>
        <taxon>indigoferoid/millettioid clade</taxon>
        <taxon>Phaseoleae</taxon>
        <taxon>Vigna</taxon>
    </lineage>
</organism>
<evidence type="ECO:0000313" key="2">
    <source>
        <dbReference type="Proteomes" id="UP000743370"/>
    </source>
</evidence>
<dbReference type="Proteomes" id="UP000743370">
    <property type="component" value="Unassembled WGS sequence"/>
</dbReference>